<feature type="chain" id="PRO_5019453213" description="LolA-like domain-containing protein" evidence="2">
    <location>
        <begin position="21"/>
        <end position="679"/>
    </location>
</feature>
<feature type="transmembrane region" description="Helical" evidence="1">
    <location>
        <begin position="608"/>
        <end position="635"/>
    </location>
</feature>
<sequence>MWRHIPGSLLMLALTSSLLGLGVSTQFDKDWCDDFIRGNTDFADIKSGPFFPRTFSAVTETKGHVNISDGFTLYSRSEIHFSEYRGQMSVQTTSLTDHFSAFVDSRLNVCLLHHERNGHCVKTTRPCEVIAQLVSSVRLKEGKVSLKSARESLGWDPRWFKTTVKLEEANIRGISSVGYYACQSIEGSTDTIMSQWHFLDINKMKVKGNKPVLLMVRHQTGNGVSSPIQSVQIDYTDFRLMKYGDGISFFDKLESSCISSNMKEVHKAMPTLPATFSFTKETHVVQVESDKISKKLETIHYSYGTVWYDAHISSMEKDAITRKEIRVTEDFITGVRYEICKKGKWCKTFPHKSGESDGYPDGNENMDMSNEFWYTNHGTALYLGGATIRGIPCDAWRIMPDTKKHGNTRKTVTLFLATGKWLKKRQMPEKTFLPIQSIEKSDSTVKYHSYFKFKSKLSYFIPDVSPCYNTNHSAGVRLILSTSFDEKIKTNPIQFERNFRNAVLRISGMESALQVANIRARPYIACRQETRVTFKILGKTGLESKNQVTVSTSEALSKIQKAVRDGKFKVSCGFDYIEAKPDSFLLLKEGMCEDHDPYEDEQISSSNFSIGVTTGLCILLLVCGIIVGLALIFGYKRKSCKKNLKTEEDGQRPSSSTSVNRSVLGVLNMKTEEANWSWS</sequence>
<dbReference type="InterPro" id="IPR058831">
    <property type="entry name" value="LolA-like_dom_2nd"/>
</dbReference>
<keyword evidence="1" id="KW-0472">Membrane</keyword>
<evidence type="ECO:0000313" key="5">
    <source>
        <dbReference type="Proteomes" id="UP000271974"/>
    </source>
</evidence>
<reference evidence="4 5" key="1">
    <citation type="submission" date="2019-01" db="EMBL/GenBank/DDBJ databases">
        <title>A draft genome assembly of the solar-powered sea slug Elysia chlorotica.</title>
        <authorList>
            <person name="Cai H."/>
            <person name="Li Q."/>
            <person name="Fang X."/>
            <person name="Li J."/>
            <person name="Curtis N.E."/>
            <person name="Altenburger A."/>
            <person name="Shibata T."/>
            <person name="Feng M."/>
            <person name="Maeda T."/>
            <person name="Schwartz J.A."/>
            <person name="Shigenobu S."/>
            <person name="Lundholm N."/>
            <person name="Nishiyama T."/>
            <person name="Yang H."/>
            <person name="Hasebe M."/>
            <person name="Li S."/>
            <person name="Pierce S.K."/>
            <person name="Wang J."/>
        </authorList>
    </citation>
    <scope>NUCLEOTIDE SEQUENCE [LARGE SCALE GENOMIC DNA]</scope>
    <source>
        <strain evidence="4">EC2010</strain>
        <tissue evidence="4">Whole organism of an adult</tissue>
    </source>
</reference>
<evidence type="ECO:0000259" key="3">
    <source>
        <dbReference type="Pfam" id="PF25898"/>
    </source>
</evidence>
<dbReference type="AlphaFoldDB" id="A0A433T293"/>
<comment type="caution">
    <text evidence="4">The sequence shown here is derived from an EMBL/GenBank/DDBJ whole genome shotgun (WGS) entry which is preliminary data.</text>
</comment>
<dbReference type="Proteomes" id="UP000271974">
    <property type="component" value="Unassembled WGS sequence"/>
</dbReference>
<keyword evidence="5" id="KW-1185">Reference proteome</keyword>
<dbReference type="EMBL" id="RQTK01000720">
    <property type="protein sequence ID" value="RUS75675.1"/>
    <property type="molecule type" value="Genomic_DNA"/>
</dbReference>
<protein>
    <recommendedName>
        <fullName evidence="3">LolA-like domain-containing protein</fullName>
    </recommendedName>
</protein>
<dbReference type="PANTHER" id="PTHR36902">
    <property type="entry name" value="ENRICHED IN SURFACE-LABELED PROTEOME PROTEIN 9"/>
    <property type="match status" value="1"/>
</dbReference>
<dbReference type="PANTHER" id="PTHR36902:SF1">
    <property type="entry name" value="ENRICHED IN SURFACE-LABELED PROTEOME PROTEIN 9"/>
    <property type="match status" value="1"/>
</dbReference>
<gene>
    <name evidence="4" type="ORF">EGW08_016569</name>
</gene>
<keyword evidence="2" id="KW-0732">Signal</keyword>
<keyword evidence="1" id="KW-1133">Transmembrane helix</keyword>
<accession>A0A433T293</accession>
<feature type="domain" description="LolA-like" evidence="3">
    <location>
        <begin position="261"/>
        <end position="468"/>
    </location>
</feature>
<evidence type="ECO:0000256" key="2">
    <source>
        <dbReference type="SAM" id="SignalP"/>
    </source>
</evidence>
<dbReference type="Pfam" id="PF25898">
    <property type="entry name" value="LolA_2nd_metazoa"/>
    <property type="match status" value="1"/>
</dbReference>
<proteinExistence type="predicted"/>
<name>A0A433T293_ELYCH</name>
<organism evidence="4 5">
    <name type="scientific">Elysia chlorotica</name>
    <name type="common">Eastern emerald elysia</name>
    <name type="synonym">Sea slug</name>
    <dbReference type="NCBI Taxonomy" id="188477"/>
    <lineage>
        <taxon>Eukaryota</taxon>
        <taxon>Metazoa</taxon>
        <taxon>Spiralia</taxon>
        <taxon>Lophotrochozoa</taxon>
        <taxon>Mollusca</taxon>
        <taxon>Gastropoda</taxon>
        <taxon>Heterobranchia</taxon>
        <taxon>Euthyneura</taxon>
        <taxon>Panpulmonata</taxon>
        <taxon>Sacoglossa</taxon>
        <taxon>Placobranchoidea</taxon>
        <taxon>Plakobranchidae</taxon>
        <taxon>Elysia</taxon>
    </lineage>
</organism>
<feature type="signal peptide" evidence="2">
    <location>
        <begin position="1"/>
        <end position="20"/>
    </location>
</feature>
<evidence type="ECO:0000313" key="4">
    <source>
        <dbReference type="EMBL" id="RUS75675.1"/>
    </source>
</evidence>
<dbReference type="OrthoDB" id="10460409at2759"/>
<keyword evidence="1" id="KW-0812">Transmembrane</keyword>
<evidence type="ECO:0000256" key="1">
    <source>
        <dbReference type="SAM" id="Phobius"/>
    </source>
</evidence>